<dbReference type="OrthoDB" id="2018507at2759"/>
<dbReference type="GeneID" id="30968297"/>
<dbReference type="InParanoid" id="A0A1D2VE59"/>
<dbReference type="InterPro" id="IPR008271">
    <property type="entry name" value="Ser/Thr_kinase_AS"/>
</dbReference>
<name>A0A1D2VE59_9ASCO</name>
<dbReference type="PANTHER" id="PTHR22967">
    <property type="entry name" value="SERINE/THREONINE PROTEIN KINASE"/>
    <property type="match status" value="1"/>
</dbReference>
<dbReference type="GO" id="GO:0005737">
    <property type="term" value="C:cytoplasm"/>
    <property type="evidence" value="ECO:0007669"/>
    <property type="project" value="TreeGrafter"/>
</dbReference>
<evidence type="ECO:0000313" key="5">
    <source>
        <dbReference type="Proteomes" id="UP000095038"/>
    </source>
</evidence>
<dbReference type="PROSITE" id="PS50011">
    <property type="entry name" value="PROTEIN_KINASE_DOM"/>
    <property type="match status" value="1"/>
</dbReference>
<dbReference type="GO" id="GO:0005524">
    <property type="term" value="F:ATP binding"/>
    <property type="evidence" value="ECO:0007669"/>
    <property type="project" value="InterPro"/>
</dbReference>
<dbReference type="GO" id="GO:0000147">
    <property type="term" value="P:actin cortical patch assembly"/>
    <property type="evidence" value="ECO:0007669"/>
    <property type="project" value="TreeGrafter"/>
</dbReference>
<dbReference type="Gene3D" id="1.10.510.10">
    <property type="entry name" value="Transferase(Phosphotransferase) domain 1"/>
    <property type="match status" value="1"/>
</dbReference>
<evidence type="ECO:0000313" key="4">
    <source>
        <dbReference type="EMBL" id="ODV59916.1"/>
    </source>
</evidence>
<dbReference type="SMART" id="SM00220">
    <property type="entry name" value="S_TKc"/>
    <property type="match status" value="1"/>
</dbReference>
<dbReference type="RefSeq" id="XP_020046223.1">
    <property type="nucleotide sequence ID" value="XM_020194661.1"/>
</dbReference>
<dbReference type="AlphaFoldDB" id="A0A1D2VE59"/>
<evidence type="ECO:0000256" key="2">
    <source>
        <dbReference type="SAM" id="MobiDB-lite"/>
    </source>
</evidence>
<feature type="compositionally biased region" description="Low complexity" evidence="2">
    <location>
        <begin position="368"/>
        <end position="385"/>
    </location>
</feature>
<dbReference type="Pfam" id="PF00069">
    <property type="entry name" value="Pkinase"/>
    <property type="match status" value="1"/>
</dbReference>
<evidence type="ECO:0000256" key="1">
    <source>
        <dbReference type="ARBA" id="ARBA00022741"/>
    </source>
</evidence>
<feature type="domain" description="Protein kinase" evidence="3">
    <location>
        <begin position="21"/>
        <end position="326"/>
    </location>
</feature>
<keyword evidence="5" id="KW-1185">Reference proteome</keyword>
<feature type="region of interest" description="Disordered" evidence="2">
    <location>
        <begin position="356"/>
        <end position="423"/>
    </location>
</feature>
<dbReference type="SUPFAM" id="SSF56112">
    <property type="entry name" value="Protein kinase-like (PK-like)"/>
    <property type="match status" value="1"/>
</dbReference>
<dbReference type="PANTHER" id="PTHR22967:SF65">
    <property type="entry name" value="SERINE_THREONINE-PROTEIN KINASE AKL1"/>
    <property type="match status" value="1"/>
</dbReference>
<dbReference type="Proteomes" id="UP000095038">
    <property type="component" value="Unassembled WGS sequence"/>
</dbReference>
<dbReference type="PROSITE" id="PS00108">
    <property type="entry name" value="PROTEIN_KINASE_ST"/>
    <property type="match status" value="1"/>
</dbReference>
<keyword evidence="1" id="KW-0547">Nucleotide-binding</keyword>
<sequence length="423" mass="48022">MNQYLNKYSSGENITVGSYNISILNYLSEGGFAHIYKVKINSITIPSSKHSKSNTNFNSSSHINPNLINSIACLKRVLVKDEEGLKQLQSEIDYMKLLSNSNCPYIVNYIDSQKYLINQSQSPSNPQCQFFVLMELCSKNSLLDLMNQRLVNRLTEFEILSILHDISLAITCMHHLTNPLIHRDIKIENVLINDQNIYKLCDFGSTCPVLRSPRNNREFQILKNDIYKQTTPQYRSPEMINLYKNIPINQKSDIWALGVFLYKLCFYTTPFENNLNPEFAIENSIYSIPTNSFSSDLINLIKAMLQLDPTSRPNIYQIVIKVCSLVNINVPDNVYDKEKRGPYDFDSLSYPISNNTQYNQSYEDNKPAAKAATNKPTANKPTANKSTANKPTANKSTANKSTTTIGPISTKLPASQKSFSLRK</sequence>
<accession>A0A1D2VE59</accession>
<dbReference type="InterPro" id="IPR000719">
    <property type="entry name" value="Prot_kinase_dom"/>
</dbReference>
<reference evidence="5" key="1">
    <citation type="submission" date="2016-05" db="EMBL/GenBank/DDBJ databases">
        <title>Comparative genomics of biotechnologically important yeasts.</title>
        <authorList>
            <consortium name="DOE Joint Genome Institute"/>
            <person name="Riley R."/>
            <person name="Haridas S."/>
            <person name="Wolfe K.H."/>
            <person name="Lopes M.R."/>
            <person name="Hittinger C.T."/>
            <person name="Goker M."/>
            <person name="Salamov A."/>
            <person name="Wisecaver J."/>
            <person name="Long T.M."/>
            <person name="Aerts A.L."/>
            <person name="Barry K."/>
            <person name="Choi C."/>
            <person name="Clum A."/>
            <person name="Coughlan A.Y."/>
            <person name="Deshpande S."/>
            <person name="Douglass A.P."/>
            <person name="Hanson S.J."/>
            <person name="Klenk H.-P."/>
            <person name="Labutti K."/>
            <person name="Lapidus A."/>
            <person name="Lindquist E."/>
            <person name="Lipzen A."/>
            <person name="Meier-Kolthoff J.P."/>
            <person name="Ohm R.A."/>
            <person name="Otillar R.P."/>
            <person name="Pangilinan J."/>
            <person name="Peng Y."/>
            <person name="Rokas A."/>
            <person name="Rosa C.A."/>
            <person name="Scheuner C."/>
            <person name="Sibirny A.A."/>
            <person name="Slot J.C."/>
            <person name="Stielow J.B."/>
            <person name="Sun H."/>
            <person name="Kurtzman C.P."/>
            <person name="Blackwell M."/>
            <person name="Grigoriev I.V."/>
            <person name="Jeffries T.W."/>
        </authorList>
    </citation>
    <scope>NUCLEOTIDE SEQUENCE [LARGE SCALE GENOMIC DNA]</scope>
    <source>
        <strain evidence="5">DSM 1968</strain>
    </source>
</reference>
<organism evidence="4 5">
    <name type="scientific">Ascoidea rubescens DSM 1968</name>
    <dbReference type="NCBI Taxonomy" id="1344418"/>
    <lineage>
        <taxon>Eukaryota</taxon>
        <taxon>Fungi</taxon>
        <taxon>Dikarya</taxon>
        <taxon>Ascomycota</taxon>
        <taxon>Saccharomycotina</taxon>
        <taxon>Saccharomycetes</taxon>
        <taxon>Ascoideaceae</taxon>
        <taxon>Ascoidea</taxon>
    </lineage>
</organism>
<keyword evidence="4" id="KW-0808">Transferase</keyword>
<keyword evidence="4" id="KW-0418">Kinase</keyword>
<dbReference type="EMBL" id="KV454484">
    <property type="protein sequence ID" value="ODV59916.1"/>
    <property type="molecule type" value="Genomic_DNA"/>
</dbReference>
<feature type="compositionally biased region" description="Polar residues" evidence="2">
    <location>
        <begin position="386"/>
        <end position="423"/>
    </location>
</feature>
<proteinExistence type="predicted"/>
<gene>
    <name evidence="4" type="ORF">ASCRUDRAFT_81788</name>
</gene>
<dbReference type="GO" id="GO:0004674">
    <property type="term" value="F:protein serine/threonine kinase activity"/>
    <property type="evidence" value="ECO:0007669"/>
    <property type="project" value="TreeGrafter"/>
</dbReference>
<protein>
    <submittedName>
        <fullName evidence="4">Kinase-like protein</fullName>
    </submittedName>
</protein>
<evidence type="ECO:0000259" key="3">
    <source>
        <dbReference type="PROSITE" id="PS50011"/>
    </source>
</evidence>
<dbReference type="STRING" id="1344418.A0A1D2VE59"/>
<dbReference type="GO" id="GO:0007015">
    <property type="term" value="P:actin filament organization"/>
    <property type="evidence" value="ECO:0007669"/>
    <property type="project" value="TreeGrafter"/>
</dbReference>
<dbReference type="InterPro" id="IPR011009">
    <property type="entry name" value="Kinase-like_dom_sf"/>
</dbReference>